<dbReference type="InterPro" id="IPR014729">
    <property type="entry name" value="Rossmann-like_a/b/a_fold"/>
</dbReference>
<comment type="similarity">
    <text evidence="1">Belongs to the universal stress protein A family.</text>
</comment>
<dbReference type="EMBL" id="JAATJN010000001">
    <property type="protein sequence ID" value="NJC56323.1"/>
    <property type="molecule type" value="Genomic_DNA"/>
</dbReference>
<dbReference type="PRINTS" id="PR01438">
    <property type="entry name" value="UNVRSLSTRESS"/>
</dbReference>
<protein>
    <submittedName>
        <fullName evidence="3">Nucleotide-binding universal stress UspA family protein</fullName>
    </submittedName>
</protein>
<dbReference type="InterPro" id="IPR006015">
    <property type="entry name" value="Universal_stress_UspA"/>
</dbReference>
<proteinExistence type="inferred from homology"/>
<name>A0A846S067_9MICO</name>
<evidence type="ECO:0000259" key="2">
    <source>
        <dbReference type="Pfam" id="PF00582"/>
    </source>
</evidence>
<accession>A0A846S067</accession>
<evidence type="ECO:0000313" key="3">
    <source>
        <dbReference type="EMBL" id="NJC56323.1"/>
    </source>
</evidence>
<dbReference type="SUPFAM" id="SSF52402">
    <property type="entry name" value="Adenine nucleotide alpha hydrolases-like"/>
    <property type="match status" value="1"/>
</dbReference>
<organism evidence="3 4">
    <name type="scientific">Brevibacterium marinum</name>
    <dbReference type="NCBI Taxonomy" id="418643"/>
    <lineage>
        <taxon>Bacteria</taxon>
        <taxon>Bacillati</taxon>
        <taxon>Actinomycetota</taxon>
        <taxon>Actinomycetes</taxon>
        <taxon>Micrococcales</taxon>
        <taxon>Brevibacteriaceae</taxon>
        <taxon>Brevibacterium</taxon>
    </lineage>
</organism>
<evidence type="ECO:0000256" key="1">
    <source>
        <dbReference type="ARBA" id="ARBA00008791"/>
    </source>
</evidence>
<sequence length="113" mass="11968">MTVLCVVNDDDLGREVFGAGQQAATALGTRTVVAAVRGERPNAEFGLEIVTLPEHQDEADAVLDLSIETKAALIVVGVRRRSPVGKFLLGSAAQRIILEAEVPVLTVKEPLHG</sequence>
<keyword evidence="4" id="KW-1185">Reference proteome</keyword>
<dbReference type="Pfam" id="PF00582">
    <property type="entry name" value="Usp"/>
    <property type="match status" value="1"/>
</dbReference>
<dbReference type="Proteomes" id="UP000576792">
    <property type="component" value="Unassembled WGS sequence"/>
</dbReference>
<dbReference type="AlphaFoldDB" id="A0A846S067"/>
<reference evidence="3 4" key="1">
    <citation type="submission" date="2020-03" db="EMBL/GenBank/DDBJ databases">
        <title>Sequencing the genomes of 1000 actinobacteria strains.</title>
        <authorList>
            <person name="Klenk H.-P."/>
        </authorList>
    </citation>
    <scope>NUCLEOTIDE SEQUENCE [LARGE SCALE GENOMIC DNA]</scope>
    <source>
        <strain evidence="3 4">DSM 18964</strain>
    </source>
</reference>
<gene>
    <name evidence="3" type="ORF">BKA07_001358</name>
</gene>
<comment type="caution">
    <text evidence="3">The sequence shown here is derived from an EMBL/GenBank/DDBJ whole genome shotgun (WGS) entry which is preliminary data.</text>
</comment>
<dbReference type="InterPro" id="IPR006016">
    <property type="entry name" value="UspA"/>
</dbReference>
<dbReference type="RefSeq" id="WP_167950215.1">
    <property type="nucleotide sequence ID" value="NZ_BAAAPQ010000026.1"/>
</dbReference>
<dbReference type="CDD" id="cd00293">
    <property type="entry name" value="USP-like"/>
    <property type="match status" value="1"/>
</dbReference>
<evidence type="ECO:0000313" key="4">
    <source>
        <dbReference type="Proteomes" id="UP000576792"/>
    </source>
</evidence>
<dbReference type="Gene3D" id="3.40.50.620">
    <property type="entry name" value="HUPs"/>
    <property type="match status" value="1"/>
</dbReference>
<feature type="domain" description="UspA" evidence="2">
    <location>
        <begin position="38"/>
        <end position="108"/>
    </location>
</feature>